<dbReference type="Proteomes" id="UP000029737">
    <property type="component" value="Unassembled WGS sequence"/>
</dbReference>
<proteinExistence type="predicted"/>
<dbReference type="Gene3D" id="3.30.70.1200">
    <property type="entry name" value="Crispr-associated protein, domain 1"/>
    <property type="match status" value="1"/>
</dbReference>
<dbReference type="Pfam" id="PF08798">
    <property type="entry name" value="CRISPR_assoc"/>
    <property type="match status" value="1"/>
</dbReference>
<reference evidence="1 4" key="2">
    <citation type="submission" date="2017-08" db="EMBL/GenBank/DDBJ databases">
        <title>The complete genome sequence of moderately halophilic actinomycete Actinopolyspora erythraea YIM 90600, the producer of novel erythromycin, novel actinopolysporins A-C and tubercidin.</title>
        <authorList>
            <person name="Yin M."/>
            <person name="Tang S."/>
        </authorList>
    </citation>
    <scope>NUCLEOTIDE SEQUENCE [LARGE SCALE GENOMIC DNA]</scope>
    <source>
        <strain evidence="1 4">YIM 90600</strain>
    </source>
</reference>
<evidence type="ECO:0000313" key="2">
    <source>
        <dbReference type="EMBL" id="KGI79642.1"/>
    </source>
</evidence>
<dbReference type="KEGG" id="aey:CDG81_18000"/>
<dbReference type="EMBL" id="CP022752">
    <property type="protein sequence ID" value="ASU79839.1"/>
    <property type="molecule type" value="Genomic_DNA"/>
</dbReference>
<evidence type="ECO:0000313" key="3">
    <source>
        <dbReference type="Proteomes" id="UP000029737"/>
    </source>
</evidence>
<dbReference type="Proteomes" id="UP000215043">
    <property type="component" value="Chromosome"/>
</dbReference>
<name>A0A099D1F5_9ACTN</name>
<protein>
    <submittedName>
        <fullName evidence="1">Type I-E CRISPR-associated protein Cas6/Cse3/CasE</fullName>
    </submittedName>
</protein>
<dbReference type="EMBL" id="JPMV01000041">
    <property type="protein sequence ID" value="KGI79642.1"/>
    <property type="molecule type" value="Genomic_DNA"/>
</dbReference>
<dbReference type="InterPro" id="IPR010179">
    <property type="entry name" value="CRISPR-assoc_prot_Cse3"/>
</dbReference>
<evidence type="ECO:0000313" key="4">
    <source>
        <dbReference type="Proteomes" id="UP000215043"/>
    </source>
</evidence>
<dbReference type="NCBIfam" id="TIGR01907">
    <property type="entry name" value="casE_Cse3"/>
    <property type="match status" value="1"/>
</dbReference>
<gene>
    <name evidence="1" type="primary">cas6e</name>
    <name evidence="1" type="ORF">CDG81_18000</name>
    <name evidence="2" type="ORF">IL38_22070</name>
</gene>
<dbReference type="AlphaFoldDB" id="A0A099D1F5"/>
<dbReference type="CDD" id="cd09727">
    <property type="entry name" value="Cas6_I-E"/>
    <property type="match status" value="1"/>
</dbReference>
<dbReference type="HOGENOM" id="CLU_080982_0_2_11"/>
<organism evidence="1 4">
    <name type="scientific">Actinopolyspora erythraea</name>
    <dbReference type="NCBI Taxonomy" id="414996"/>
    <lineage>
        <taxon>Bacteria</taxon>
        <taxon>Bacillati</taxon>
        <taxon>Actinomycetota</taxon>
        <taxon>Actinomycetes</taxon>
        <taxon>Actinopolysporales</taxon>
        <taxon>Actinopolysporaceae</taxon>
        <taxon>Actinopolyspora</taxon>
    </lineage>
</organism>
<sequence length="221" mass="24102">MTRTSPTTVTLTRLVLNPAHREVASDVADVQRMHERVMSMFPDDLGEHARWQAGVLYRVEHSAAPVVLVQSTITPDPAALPSGYAEVKHRELGSTLENLETGVKARFRIVANPTRIETDKKGGKHRRVLTGDNALEWWQRRAEQAGLELSSVMLTHEGLLTGNRPAASPRNEKLYHGTAQFDGLAVVADAEKVRQALLEGIGRAKAYGCGLLSLVPVKGGS</sequence>
<dbReference type="Gene3D" id="3.30.70.1210">
    <property type="entry name" value="Crispr-associated protein, domain 2"/>
    <property type="match status" value="1"/>
</dbReference>
<keyword evidence="3" id="KW-1185">Reference proteome</keyword>
<evidence type="ECO:0000313" key="1">
    <source>
        <dbReference type="EMBL" id="ASU79839.1"/>
    </source>
</evidence>
<accession>A0A099D1F5</accession>
<dbReference type="SMART" id="SM01101">
    <property type="entry name" value="CRISPR_assoc"/>
    <property type="match status" value="1"/>
</dbReference>
<dbReference type="eggNOG" id="ENOG5032VT0">
    <property type="taxonomic scope" value="Bacteria"/>
</dbReference>
<dbReference type="SUPFAM" id="SSF117987">
    <property type="entry name" value="CRISPR-associated protein"/>
    <property type="match status" value="2"/>
</dbReference>
<reference evidence="2 3" key="1">
    <citation type="journal article" date="2014" name="PLoS ONE">
        <title>Identification and Characterization of a New Erythromycin Biosynthetic Gene Cluster in Actinopolyspora erythraea YIM90600, a Novel Erythronolide-Producing Halophilic Actinomycete Isolated from Salt Field.</title>
        <authorList>
            <person name="Chen D."/>
            <person name="Feng J."/>
            <person name="Huang L."/>
            <person name="Zhang Q."/>
            <person name="Wu J."/>
            <person name="Zhu X."/>
            <person name="Duan Y."/>
            <person name="Xu Z."/>
        </authorList>
    </citation>
    <scope>NUCLEOTIDE SEQUENCE [LARGE SCALE GENOMIC DNA]</scope>
    <source>
        <strain evidence="2 3">YIM90600</strain>
    </source>
</reference>